<comment type="caution">
    <text evidence="2">The sequence shown here is derived from an EMBL/GenBank/DDBJ whole genome shotgun (WGS) entry which is preliminary data.</text>
</comment>
<keyword evidence="1" id="KW-0472">Membrane</keyword>
<gene>
    <name evidence="2" type="ORF">J7I43_01200</name>
</gene>
<reference evidence="3" key="1">
    <citation type="submission" date="2021-03" db="EMBL/GenBank/DDBJ databases">
        <title>Assistant Professor.</title>
        <authorList>
            <person name="Huq M.A."/>
        </authorList>
    </citation>
    <scope>NUCLEOTIDE SEQUENCE [LARGE SCALE GENOMIC DNA]</scope>
    <source>
        <strain evidence="3">MAH-28</strain>
    </source>
</reference>
<organism evidence="2 3">
    <name type="scientific">Chitinophaga chungangae</name>
    <dbReference type="NCBI Taxonomy" id="2821488"/>
    <lineage>
        <taxon>Bacteria</taxon>
        <taxon>Pseudomonadati</taxon>
        <taxon>Bacteroidota</taxon>
        <taxon>Chitinophagia</taxon>
        <taxon>Chitinophagales</taxon>
        <taxon>Chitinophagaceae</taxon>
        <taxon>Chitinophaga</taxon>
    </lineage>
</organism>
<keyword evidence="1" id="KW-0812">Transmembrane</keyword>
<sequence>MKITEDKWRHFFVGIPIGSITQIFADYIAPGRLVASGTLALLAVAGIGYGFELFSKVTGKGHHEIMDAIATILGGIIGIAVTMAIITKFFY</sequence>
<evidence type="ECO:0000256" key="1">
    <source>
        <dbReference type="SAM" id="Phobius"/>
    </source>
</evidence>
<dbReference type="RefSeq" id="WP_209142416.1">
    <property type="nucleotide sequence ID" value="NZ_JAGHKP010000001.1"/>
</dbReference>
<keyword evidence="1" id="KW-1133">Transmembrane helix</keyword>
<protein>
    <submittedName>
        <fullName evidence="2">Uncharacterized protein</fullName>
    </submittedName>
</protein>
<feature type="transmembrane region" description="Helical" evidence="1">
    <location>
        <begin position="35"/>
        <end position="54"/>
    </location>
</feature>
<dbReference type="EMBL" id="JAGHKP010000001">
    <property type="protein sequence ID" value="MBO9150808.1"/>
    <property type="molecule type" value="Genomic_DNA"/>
</dbReference>
<feature type="transmembrane region" description="Helical" evidence="1">
    <location>
        <begin position="66"/>
        <end position="86"/>
    </location>
</feature>
<name>A0ABS3Y816_9BACT</name>
<keyword evidence="3" id="KW-1185">Reference proteome</keyword>
<accession>A0ABS3Y816</accession>
<evidence type="ECO:0000313" key="2">
    <source>
        <dbReference type="EMBL" id="MBO9150808.1"/>
    </source>
</evidence>
<dbReference type="Proteomes" id="UP000679126">
    <property type="component" value="Unassembled WGS sequence"/>
</dbReference>
<proteinExistence type="predicted"/>
<evidence type="ECO:0000313" key="3">
    <source>
        <dbReference type="Proteomes" id="UP000679126"/>
    </source>
</evidence>